<keyword evidence="3" id="KW-0040">ANK repeat</keyword>
<dbReference type="Gene3D" id="3.40.50.300">
    <property type="entry name" value="P-loop containing nucleotide triphosphate hydrolases"/>
    <property type="match status" value="1"/>
</dbReference>
<dbReference type="Pfam" id="PF10431">
    <property type="entry name" value="ClpB_D2-small"/>
    <property type="match status" value="1"/>
</dbReference>
<keyword evidence="7" id="KW-1185">Reference proteome</keyword>
<dbReference type="Gene3D" id="1.25.40.20">
    <property type="entry name" value="Ankyrin repeat-containing domain"/>
    <property type="match status" value="1"/>
</dbReference>
<dbReference type="SMART" id="SM00248">
    <property type="entry name" value="ANK"/>
    <property type="match status" value="2"/>
</dbReference>
<dbReference type="InterPro" id="IPR019489">
    <property type="entry name" value="Clp_ATPase_C"/>
</dbReference>
<dbReference type="InterPro" id="IPR003593">
    <property type="entry name" value="AAA+_ATPase"/>
</dbReference>
<dbReference type="Pfam" id="PF07724">
    <property type="entry name" value="AAA_2"/>
    <property type="match status" value="1"/>
</dbReference>
<dbReference type="InterPro" id="IPR003959">
    <property type="entry name" value="ATPase_AAA_core"/>
</dbReference>
<dbReference type="SUPFAM" id="SSF52540">
    <property type="entry name" value="P-loop containing nucleoside triphosphate hydrolases"/>
    <property type="match status" value="1"/>
</dbReference>
<reference evidence="8" key="1">
    <citation type="submission" date="2025-08" db="UniProtKB">
        <authorList>
            <consortium name="RefSeq"/>
        </authorList>
    </citation>
    <scope>IDENTIFICATION</scope>
    <source>
        <tissue evidence="8">Whole larvae</tissue>
    </source>
</reference>
<feature type="repeat" description="ANK" evidence="3">
    <location>
        <begin position="198"/>
        <end position="230"/>
    </location>
</feature>
<dbReference type="PRINTS" id="PR00300">
    <property type="entry name" value="CLPPROTEASEA"/>
</dbReference>
<feature type="domain" description="AAA+ ATPase" evidence="5">
    <location>
        <begin position="307"/>
        <end position="461"/>
    </location>
</feature>
<dbReference type="CDD" id="cd19499">
    <property type="entry name" value="RecA-like_ClpB_Hsp104-like"/>
    <property type="match status" value="1"/>
</dbReference>
<dbReference type="Gene3D" id="1.10.8.60">
    <property type="match status" value="1"/>
</dbReference>
<organism evidence="7 8">
    <name type="scientific">Galleria mellonella</name>
    <name type="common">Greater wax moth</name>
    <dbReference type="NCBI Taxonomy" id="7137"/>
    <lineage>
        <taxon>Eukaryota</taxon>
        <taxon>Metazoa</taxon>
        <taxon>Ecdysozoa</taxon>
        <taxon>Arthropoda</taxon>
        <taxon>Hexapoda</taxon>
        <taxon>Insecta</taxon>
        <taxon>Pterygota</taxon>
        <taxon>Neoptera</taxon>
        <taxon>Endopterygota</taxon>
        <taxon>Lepidoptera</taxon>
        <taxon>Glossata</taxon>
        <taxon>Ditrysia</taxon>
        <taxon>Pyraloidea</taxon>
        <taxon>Pyralidae</taxon>
        <taxon>Galleriinae</taxon>
        <taxon>Galleria</taxon>
    </lineage>
</organism>
<evidence type="ECO:0000259" key="6">
    <source>
        <dbReference type="SMART" id="SM01086"/>
    </source>
</evidence>
<dbReference type="SUPFAM" id="SSF48403">
    <property type="entry name" value="Ankyrin repeat"/>
    <property type="match status" value="1"/>
</dbReference>
<feature type="region of interest" description="Disordered" evidence="4">
    <location>
        <begin position="37"/>
        <end position="60"/>
    </location>
</feature>
<gene>
    <name evidence="8" type="primary">LOC113509101</name>
</gene>
<dbReference type="InterPro" id="IPR027417">
    <property type="entry name" value="P-loop_NTPase"/>
</dbReference>
<keyword evidence="2" id="KW-0067">ATP-binding</keyword>
<dbReference type="InterPro" id="IPR036770">
    <property type="entry name" value="Ankyrin_rpt-contain_sf"/>
</dbReference>
<keyword evidence="1" id="KW-0547">Nucleotide-binding</keyword>
<dbReference type="PANTHER" id="PTHR11638">
    <property type="entry name" value="ATP-DEPENDENT CLP PROTEASE"/>
    <property type="match status" value="1"/>
</dbReference>
<dbReference type="SMART" id="SM00382">
    <property type="entry name" value="AAA"/>
    <property type="match status" value="1"/>
</dbReference>
<sequence>MSMPAVRAASRCLRALRRSVRLSSSAVIQCDCGNRGADTGSGSGSRAGADNEYRTPHGSPRSYALTIGTLGLALLAADHIYNEKRFFKAAQLGNVQELRKQVEALIASGEGTREGSSDEGGAADRRHALGWTALMAAAANDRPAAVAELLRLGARPDAAERYAGAAASAAATGLHPLEALQRREDEFCPSMNARASFLGWTALHYAALADSAGAVRALLQAGADPTRRDHAGRRALHYAREPSAARDLLLDHARRWELAAEAAAAEERRRFPLEQRLRQYIVGQQAAIETVAAAVRRKENGWADEEHPLVFLFLGSSGIGKTELAKQLARYMHRDDPAAFIRLDMSEYQEKHEVAKLIGAPPGYVGHEEGGQLTRALARRADAVVLFDEVDKAHPDVLTVLLQLFDEGRLTDGKGKLIECKNAIFVMTSNLAADEIAEYGLELRREAEARSAQRARIQPPVNGDANKTESESDDEQDSLDKNDVEESLEVSRHFKDSVVRPILKRHFGRDEFLGRINEIVYFLPFSRQELLTLVNLELKHWAEKARTRHAVELHWEGGVLGALADGYDVHYGARSIKHEVERRVVNQMALAAERGALGRGCDVLLSARGGRVLLAVRRPPAAHYAPLDLAAG</sequence>
<proteinExistence type="predicted"/>
<feature type="region of interest" description="Disordered" evidence="4">
    <location>
        <begin position="451"/>
        <end position="486"/>
    </location>
</feature>
<dbReference type="InterPro" id="IPR002110">
    <property type="entry name" value="Ankyrin_rpt"/>
</dbReference>
<dbReference type="Pfam" id="PF12796">
    <property type="entry name" value="Ank_2"/>
    <property type="match status" value="1"/>
</dbReference>
<dbReference type="SMART" id="SM01086">
    <property type="entry name" value="ClpB_D2-small"/>
    <property type="match status" value="1"/>
</dbReference>
<dbReference type="InterPro" id="IPR001270">
    <property type="entry name" value="ClpA/B"/>
</dbReference>
<dbReference type="RefSeq" id="XP_031763415.2">
    <property type="nucleotide sequence ID" value="XM_031907555.2"/>
</dbReference>
<dbReference type="PROSITE" id="PS50088">
    <property type="entry name" value="ANK_REPEAT"/>
    <property type="match status" value="1"/>
</dbReference>
<evidence type="ECO:0000256" key="1">
    <source>
        <dbReference type="ARBA" id="ARBA00022741"/>
    </source>
</evidence>
<protein>
    <submittedName>
        <fullName evidence="8">Caseinolytic peptidase B protein homolog isoform X1</fullName>
    </submittedName>
</protein>
<feature type="domain" description="Clp ATPase C-terminal" evidence="6">
    <location>
        <begin position="525"/>
        <end position="614"/>
    </location>
</feature>
<name>A0A6J3BUH4_GALME</name>
<dbReference type="PROSITE" id="PS50297">
    <property type="entry name" value="ANK_REP_REGION"/>
    <property type="match status" value="1"/>
</dbReference>
<evidence type="ECO:0000256" key="4">
    <source>
        <dbReference type="SAM" id="MobiDB-lite"/>
    </source>
</evidence>
<evidence type="ECO:0000313" key="8">
    <source>
        <dbReference type="RefSeq" id="XP_031763415.2"/>
    </source>
</evidence>
<evidence type="ECO:0000256" key="3">
    <source>
        <dbReference type="PROSITE-ProRule" id="PRU00023"/>
    </source>
</evidence>
<dbReference type="Proteomes" id="UP001652740">
    <property type="component" value="Unplaced"/>
</dbReference>
<dbReference type="Pfam" id="PF00023">
    <property type="entry name" value="Ank"/>
    <property type="match status" value="1"/>
</dbReference>
<dbReference type="PANTHER" id="PTHR11638:SF93">
    <property type="entry name" value="MITOCHONDRIAL DISAGGREGASE"/>
    <property type="match status" value="1"/>
</dbReference>
<evidence type="ECO:0000256" key="2">
    <source>
        <dbReference type="ARBA" id="ARBA00022840"/>
    </source>
</evidence>
<dbReference type="GeneID" id="113509101"/>
<dbReference type="InterPro" id="IPR050130">
    <property type="entry name" value="ClpA_ClpB"/>
</dbReference>
<evidence type="ECO:0000259" key="5">
    <source>
        <dbReference type="SMART" id="SM00382"/>
    </source>
</evidence>
<evidence type="ECO:0000313" key="7">
    <source>
        <dbReference type="Proteomes" id="UP001652740"/>
    </source>
</evidence>
<accession>A0A6J3BUH4</accession>